<feature type="region of interest" description="Disordered" evidence="1">
    <location>
        <begin position="28"/>
        <end position="48"/>
    </location>
</feature>
<evidence type="ECO:0000256" key="1">
    <source>
        <dbReference type="SAM" id="MobiDB-lite"/>
    </source>
</evidence>
<dbReference type="EMBL" id="CP108133">
    <property type="protein sequence ID" value="WTP54486.1"/>
    <property type="molecule type" value="Genomic_DNA"/>
</dbReference>
<dbReference type="Proteomes" id="UP001432166">
    <property type="component" value="Chromosome"/>
</dbReference>
<protein>
    <submittedName>
        <fullName evidence="2">Uncharacterized protein</fullName>
    </submittedName>
</protein>
<gene>
    <name evidence="2" type="ORF">OG288_42905</name>
</gene>
<reference evidence="2" key="1">
    <citation type="submission" date="2022-10" db="EMBL/GenBank/DDBJ databases">
        <title>The complete genomes of actinobacterial strains from the NBC collection.</title>
        <authorList>
            <person name="Joergensen T.S."/>
            <person name="Alvarez Arevalo M."/>
            <person name="Sterndorff E.B."/>
            <person name="Faurdal D."/>
            <person name="Vuksanovic O."/>
            <person name="Mourched A.-S."/>
            <person name="Charusanti P."/>
            <person name="Shaw S."/>
            <person name="Blin K."/>
            <person name="Weber T."/>
        </authorList>
    </citation>
    <scope>NUCLEOTIDE SEQUENCE</scope>
    <source>
        <strain evidence="2">NBC_00189</strain>
    </source>
</reference>
<dbReference type="RefSeq" id="WP_328939812.1">
    <property type="nucleotide sequence ID" value="NZ_CP108133.1"/>
</dbReference>
<evidence type="ECO:0000313" key="2">
    <source>
        <dbReference type="EMBL" id="WTP54486.1"/>
    </source>
</evidence>
<keyword evidence="3" id="KW-1185">Reference proteome</keyword>
<proteinExistence type="predicted"/>
<evidence type="ECO:0000313" key="3">
    <source>
        <dbReference type="Proteomes" id="UP001432166"/>
    </source>
</evidence>
<name>A0ABZ1JS45_9ACTN</name>
<accession>A0ABZ1JS45</accession>
<sequence>MYLASKVTVFVPCHRAGGRAQIMQLRATAPEHRRAHHRAVKAEAKDSS</sequence>
<organism evidence="2 3">
    <name type="scientific">Streptomyces tauricus</name>
    <dbReference type="NCBI Taxonomy" id="68274"/>
    <lineage>
        <taxon>Bacteria</taxon>
        <taxon>Bacillati</taxon>
        <taxon>Actinomycetota</taxon>
        <taxon>Actinomycetes</taxon>
        <taxon>Kitasatosporales</taxon>
        <taxon>Streptomycetaceae</taxon>
        <taxon>Streptomyces</taxon>
        <taxon>Streptomyces aurantiacus group</taxon>
    </lineage>
</organism>